<feature type="transmembrane region" description="Helical" evidence="5">
    <location>
        <begin position="41"/>
        <end position="60"/>
    </location>
</feature>
<organism evidence="7 8">
    <name type="scientific">Paraglaciecola chathamensis</name>
    <dbReference type="NCBI Taxonomy" id="368405"/>
    <lineage>
        <taxon>Bacteria</taxon>
        <taxon>Pseudomonadati</taxon>
        <taxon>Pseudomonadota</taxon>
        <taxon>Gammaproteobacteria</taxon>
        <taxon>Alteromonadales</taxon>
        <taxon>Alteromonadaceae</taxon>
        <taxon>Paraglaciecola</taxon>
    </lineage>
</organism>
<comment type="caution">
    <text evidence="7">The sequence shown here is derived from an EMBL/GenBank/DDBJ whole genome shotgun (WGS) entry which is preliminary data.</text>
</comment>
<sequence length="94" mass="10431">MSTMTSETIKLISNTKQWARAIKRDVKAVWLAARDARTPRLAKVLALVLAGYTVSLIEMFSDFIPVLGYLGDITIVPLGIMLVVKFIPPEVLNE</sequence>
<feature type="domain" description="DUF1232" evidence="6">
    <location>
        <begin position="42"/>
        <end position="78"/>
    </location>
</feature>
<gene>
    <name evidence="7" type="ORF">GCM10011274_41980</name>
</gene>
<dbReference type="AlphaFoldDB" id="A0A8H9IFH2"/>
<keyword evidence="3 5" id="KW-1133">Transmembrane helix</keyword>
<feature type="transmembrane region" description="Helical" evidence="5">
    <location>
        <begin position="66"/>
        <end position="87"/>
    </location>
</feature>
<reference evidence="7" key="1">
    <citation type="journal article" date="2014" name="Int. J. Syst. Evol. Microbiol.">
        <title>Complete genome sequence of Corynebacterium casei LMG S-19264T (=DSM 44701T), isolated from a smear-ripened cheese.</title>
        <authorList>
            <consortium name="US DOE Joint Genome Institute (JGI-PGF)"/>
            <person name="Walter F."/>
            <person name="Albersmeier A."/>
            <person name="Kalinowski J."/>
            <person name="Ruckert C."/>
        </authorList>
    </citation>
    <scope>NUCLEOTIDE SEQUENCE</scope>
    <source>
        <strain evidence="7">KCTC 32337</strain>
    </source>
</reference>
<protein>
    <recommendedName>
        <fullName evidence="6">DUF1232 domain-containing protein</fullName>
    </recommendedName>
</protein>
<evidence type="ECO:0000313" key="8">
    <source>
        <dbReference type="Proteomes" id="UP000622604"/>
    </source>
</evidence>
<evidence type="ECO:0000259" key="6">
    <source>
        <dbReference type="Pfam" id="PF06803"/>
    </source>
</evidence>
<evidence type="ECO:0000256" key="4">
    <source>
        <dbReference type="ARBA" id="ARBA00023136"/>
    </source>
</evidence>
<evidence type="ECO:0000256" key="5">
    <source>
        <dbReference type="SAM" id="Phobius"/>
    </source>
</evidence>
<proteinExistence type="predicted"/>
<dbReference type="InterPro" id="IPR010652">
    <property type="entry name" value="DUF1232"/>
</dbReference>
<dbReference type="GO" id="GO:0012505">
    <property type="term" value="C:endomembrane system"/>
    <property type="evidence" value="ECO:0007669"/>
    <property type="project" value="UniProtKB-SubCell"/>
</dbReference>
<dbReference type="Pfam" id="PF06803">
    <property type="entry name" value="DUF1232"/>
    <property type="match status" value="1"/>
</dbReference>
<reference evidence="7" key="2">
    <citation type="submission" date="2020-09" db="EMBL/GenBank/DDBJ databases">
        <authorList>
            <person name="Sun Q."/>
            <person name="Kim S."/>
        </authorList>
    </citation>
    <scope>NUCLEOTIDE SEQUENCE</scope>
    <source>
        <strain evidence="7">KCTC 32337</strain>
    </source>
</reference>
<evidence type="ECO:0000256" key="3">
    <source>
        <dbReference type="ARBA" id="ARBA00022989"/>
    </source>
</evidence>
<keyword evidence="2 5" id="KW-0812">Transmembrane</keyword>
<evidence type="ECO:0000256" key="1">
    <source>
        <dbReference type="ARBA" id="ARBA00004127"/>
    </source>
</evidence>
<evidence type="ECO:0000313" key="7">
    <source>
        <dbReference type="EMBL" id="GGZ79685.1"/>
    </source>
</evidence>
<dbReference type="Proteomes" id="UP000622604">
    <property type="component" value="Unassembled WGS sequence"/>
</dbReference>
<dbReference type="EMBL" id="BMZC01000016">
    <property type="protein sequence ID" value="GGZ79685.1"/>
    <property type="molecule type" value="Genomic_DNA"/>
</dbReference>
<evidence type="ECO:0000256" key="2">
    <source>
        <dbReference type="ARBA" id="ARBA00022692"/>
    </source>
</evidence>
<accession>A0A8H9IFH2</accession>
<name>A0A8H9IFH2_9ALTE</name>
<comment type="subcellular location">
    <subcellularLocation>
        <location evidence="1">Endomembrane system</location>
        <topology evidence="1">Multi-pass membrane protein</topology>
    </subcellularLocation>
</comment>
<keyword evidence="4 5" id="KW-0472">Membrane</keyword>